<dbReference type="GO" id="GO:0016787">
    <property type="term" value="F:hydrolase activity"/>
    <property type="evidence" value="ECO:0007669"/>
    <property type="project" value="InterPro"/>
</dbReference>
<dbReference type="SUPFAM" id="SSF56300">
    <property type="entry name" value="Metallo-dependent phosphatases"/>
    <property type="match status" value="1"/>
</dbReference>
<feature type="domain" description="Calcineurin-like phosphoesterase" evidence="2">
    <location>
        <begin position="25"/>
        <end position="197"/>
    </location>
</feature>
<evidence type="ECO:0000259" key="2">
    <source>
        <dbReference type="Pfam" id="PF00149"/>
    </source>
</evidence>
<name>A0A1I0SNE3_9NOCA</name>
<dbReference type="PANTHER" id="PTHR12905:SF0">
    <property type="entry name" value="CALCINEURIN-LIKE PHOSPHOESTERASE DOMAIN-CONTAINING PROTEIN"/>
    <property type="match status" value="1"/>
</dbReference>
<evidence type="ECO:0000256" key="1">
    <source>
        <dbReference type="SAM" id="MobiDB-lite"/>
    </source>
</evidence>
<evidence type="ECO:0000313" key="4">
    <source>
        <dbReference type="Proteomes" id="UP000182054"/>
    </source>
</evidence>
<dbReference type="GeneID" id="85484499"/>
<dbReference type="InterPro" id="IPR029052">
    <property type="entry name" value="Metallo-depent_PP-like"/>
</dbReference>
<evidence type="ECO:0000313" key="3">
    <source>
        <dbReference type="EMBL" id="SFA41030.1"/>
    </source>
</evidence>
<dbReference type="InterPro" id="IPR051693">
    <property type="entry name" value="UPF0046_metallophosphoest"/>
</dbReference>
<protein>
    <submittedName>
        <fullName evidence="3">Predicted phosphoesterase</fullName>
    </submittedName>
</protein>
<feature type="region of interest" description="Disordered" evidence="1">
    <location>
        <begin position="113"/>
        <end position="152"/>
    </location>
</feature>
<dbReference type="OrthoDB" id="9783591at2"/>
<accession>A0A1I0SNE3</accession>
<feature type="compositionally biased region" description="Basic and acidic residues" evidence="1">
    <location>
        <begin position="133"/>
        <end position="144"/>
    </location>
</feature>
<sequence>MVRVLTVSDEVVEGLWNARRLPFEVDLVLGAGDLPFAYLEHLTNVSNAPCVFVPGNHDADLTGYSAGRVGWMRAGLPTSWPGPSGAINADRRIVVAAGLRIAGLGGSIRYRDGPNQWTEQQQRRRSGTLVRTDAWHPRLRRTTDADGSSRGVDILLTHSPPAGVGDGDDAPHRGFRCLHTLTEKLRPQLLVHGHVHPHGTRPVDHELHGALVLNTVGYALFTLTPGGTEPPVIERRRHGS</sequence>
<dbReference type="AlphaFoldDB" id="A0A1I0SNE3"/>
<dbReference type="Gene3D" id="3.60.21.10">
    <property type="match status" value="1"/>
</dbReference>
<organism evidence="3 4">
    <name type="scientific">Rhodococcoides kroppenstedtii</name>
    <dbReference type="NCBI Taxonomy" id="293050"/>
    <lineage>
        <taxon>Bacteria</taxon>
        <taxon>Bacillati</taxon>
        <taxon>Actinomycetota</taxon>
        <taxon>Actinomycetes</taxon>
        <taxon>Mycobacteriales</taxon>
        <taxon>Nocardiaceae</taxon>
        <taxon>Rhodococcoides</taxon>
    </lineage>
</organism>
<dbReference type="PANTHER" id="PTHR12905">
    <property type="entry name" value="METALLOPHOSPHOESTERASE"/>
    <property type="match status" value="1"/>
</dbReference>
<reference evidence="3 4" key="1">
    <citation type="submission" date="2016-10" db="EMBL/GenBank/DDBJ databases">
        <authorList>
            <person name="de Groot N.N."/>
        </authorList>
    </citation>
    <scope>NUCLEOTIDE SEQUENCE [LARGE SCALE GENOMIC DNA]</scope>
    <source>
        <strain evidence="3 4">DSM 44908</strain>
    </source>
</reference>
<dbReference type="RefSeq" id="WP_068364327.1">
    <property type="nucleotide sequence ID" value="NZ_FOJN01000002.1"/>
</dbReference>
<dbReference type="Proteomes" id="UP000182054">
    <property type="component" value="Unassembled WGS sequence"/>
</dbReference>
<gene>
    <name evidence="3" type="ORF">SAMN05444374_10214</name>
</gene>
<dbReference type="EMBL" id="FOJN01000002">
    <property type="protein sequence ID" value="SFA41030.1"/>
    <property type="molecule type" value="Genomic_DNA"/>
</dbReference>
<dbReference type="InterPro" id="IPR004843">
    <property type="entry name" value="Calcineurin-like_PHP"/>
</dbReference>
<dbReference type="Pfam" id="PF00149">
    <property type="entry name" value="Metallophos"/>
    <property type="match status" value="1"/>
</dbReference>
<proteinExistence type="predicted"/>